<gene>
    <name evidence="3" type="ORF">CHC_T00005637001</name>
</gene>
<name>R7QH75_CHOCR</name>
<feature type="chain" id="PRO_5004443337" evidence="2">
    <location>
        <begin position="22"/>
        <end position="374"/>
    </location>
</feature>
<keyword evidence="4" id="KW-1185">Reference proteome</keyword>
<accession>R7QH75</accession>
<dbReference type="Gramene" id="CDF37419">
    <property type="protein sequence ID" value="CDF37419"/>
    <property type="gene ID" value="CHC_T00005637001"/>
</dbReference>
<dbReference type="KEGG" id="ccp:CHC_T00005637001"/>
<feature type="region of interest" description="Disordered" evidence="1">
    <location>
        <begin position="149"/>
        <end position="188"/>
    </location>
</feature>
<sequence length="374" mass="40673">MPPMLFKTALLALAFAGLAQAWQLTLPKFLTSNPLSHVRSAWTAASPAWSAGAPAALAVRQRKTLNPSCVFEDLRTVGGCACFVARSRVGLSQNNRDLCRSLLDLDFEQQDQRCAAFRDSRGRVQVYRLIHIIFNSLSECNVQRVLRDTRAANSGNPTKAPSTPPRTPPPTPAPTPTTSQRPPLEARRNASFYGVDGDVGLRDGSGTSRAAVGFQPMAGKTSELVVSEKTQQLSSRMGGSSGLGIIPFSKQAVFGLLEVLSRIGNLLSAHFSPRPSQGQSAQFLKGKFKIKCRLKKKRSMRIVLPSKAIQLMLYNGMSVQVPVTEATDQEGTTRMAGGGVKLRVGVVKCKPRKTKENRIVFRCNCFTRRGGSRT</sequence>
<dbReference type="AlphaFoldDB" id="R7QH75"/>
<dbReference type="Proteomes" id="UP000012073">
    <property type="component" value="Unassembled WGS sequence"/>
</dbReference>
<dbReference type="EMBL" id="HG001838">
    <property type="protein sequence ID" value="CDF37419.1"/>
    <property type="molecule type" value="Genomic_DNA"/>
</dbReference>
<proteinExistence type="predicted"/>
<dbReference type="RefSeq" id="XP_005717238.1">
    <property type="nucleotide sequence ID" value="XM_005717181.1"/>
</dbReference>
<evidence type="ECO:0000313" key="4">
    <source>
        <dbReference type="Proteomes" id="UP000012073"/>
    </source>
</evidence>
<keyword evidence="2" id="KW-0732">Signal</keyword>
<feature type="compositionally biased region" description="Pro residues" evidence="1">
    <location>
        <begin position="162"/>
        <end position="175"/>
    </location>
</feature>
<evidence type="ECO:0000313" key="3">
    <source>
        <dbReference type="EMBL" id="CDF37419.1"/>
    </source>
</evidence>
<evidence type="ECO:0000256" key="2">
    <source>
        <dbReference type="SAM" id="SignalP"/>
    </source>
</evidence>
<feature type="signal peptide" evidence="2">
    <location>
        <begin position="1"/>
        <end position="21"/>
    </location>
</feature>
<protein>
    <submittedName>
        <fullName evidence="3">Uncharacterized protein</fullName>
    </submittedName>
</protein>
<dbReference type="GeneID" id="17324955"/>
<organism evidence="3 4">
    <name type="scientific">Chondrus crispus</name>
    <name type="common">Carrageen Irish moss</name>
    <name type="synonym">Polymorpha crispa</name>
    <dbReference type="NCBI Taxonomy" id="2769"/>
    <lineage>
        <taxon>Eukaryota</taxon>
        <taxon>Rhodophyta</taxon>
        <taxon>Florideophyceae</taxon>
        <taxon>Rhodymeniophycidae</taxon>
        <taxon>Gigartinales</taxon>
        <taxon>Gigartinaceae</taxon>
        <taxon>Chondrus</taxon>
    </lineage>
</organism>
<reference evidence="4" key="1">
    <citation type="journal article" date="2013" name="Proc. Natl. Acad. Sci. U.S.A.">
        <title>Genome structure and metabolic features in the red seaweed Chondrus crispus shed light on evolution of the Archaeplastida.</title>
        <authorList>
            <person name="Collen J."/>
            <person name="Porcel B."/>
            <person name="Carre W."/>
            <person name="Ball S.G."/>
            <person name="Chaparro C."/>
            <person name="Tonon T."/>
            <person name="Barbeyron T."/>
            <person name="Michel G."/>
            <person name="Noel B."/>
            <person name="Valentin K."/>
            <person name="Elias M."/>
            <person name="Artiguenave F."/>
            <person name="Arun A."/>
            <person name="Aury J.M."/>
            <person name="Barbosa-Neto J.F."/>
            <person name="Bothwell J.H."/>
            <person name="Bouget F.Y."/>
            <person name="Brillet L."/>
            <person name="Cabello-Hurtado F."/>
            <person name="Capella-Gutierrez S."/>
            <person name="Charrier B."/>
            <person name="Cladiere L."/>
            <person name="Cock J.M."/>
            <person name="Coelho S.M."/>
            <person name="Colleoni C."/>
            <person name="Czjzek M."/>
            <person name="Da Silva C."/>
            <person name="Delage L."/>
            <person name="Denoeud F."/>
            <person name="Deschamps P."/>
            <person name="Dittami S.M."/>
            <person name="Gabaldon T."/>
            <person name="Gachon C.M."/>
            <person name="Groisillier A."/>
            <person name="Herve C."/>
            <person name="Jabbari K."/>
            <person name="Katinka M."/>
            <person name="Kloareg B."/>
            <person name="Kowalczyk N."/>
            <person name="Labadie K."/>
            <person name="Leblanc C."/>
            <person name="Lopez P.J."/>
            <person name="McLachlan D.H."/>
            <person name="Meslet-Cladiere L."/>
            <person name="Moustafa A."/>
            <person name="Nehr Z."/>
            <person name="Nyvall Collen P."/>
            <person name="Panaud O."/>
            <person name="Partensky F."/>
            <person name="Poulain J."/>
            <person name="Rensing S.A."/>
            <person name="Rousvoal S."/>
            <person name="Samson G."/>
            <person name="Symeonidi A."/>
            <person name="Weissenbach J."/>
            <person name="Zambounis A."/>
            <person name="Wincker P."/>
            <person name="Boyen C."/>
        </authorList>
    </citation>
    <scope>NUCLEOTIDE SEQUENCE [LARGE SCALE GENOMIC DNA]</scope>
    <source>
        <strain evidence="4">cv. Stackhouse</strain>
    </source>
</reference>
<evidence type="ECO:0000256" key="1">
    <source>
        <dbReference type="SAM" id="MobiDB-lite"/>
    </source>
</evidence>